<feature type="transmembrane region" description="Helical" evidence="6">
    <location>
        <begin position="338"/>
        <end position="367"/>
    </location>
</feature>
<evidence type="ECO:0000256" key="4">
    <source>
        <dbReference type="PIRNR" id="PIRNR005690"/>
    </source>
</evidence>
<feature type="region of interest" description="Disordered" evidence="5">
    <location>
        <begin position="1"/>
        <end position="34"/>
    </location>
</feature>
<name>A0ABS2QVH9_9BACI</name>
<feature type="transmembrane region" description="Helical" evidence="6">
    <location>
        <begin position="435"/>
        <end position="462"/>
    </location>
</feature>
<accession>A0ABS2QVH9</accession>
<proteinExistence type="inferred from homology"/>
<keyword evidence="3 4" id="KW-0472">Membrane</keyword>
<keyword evidence="6" id="KW-0812">Transmembrane</keyword>
<comment type="caution">
    <text evidence="7">The sequence shown here is derived from an EMBL/GenBank/DDBJ whole genome shotgun (WGS) entry which is preliminary data.</text>
</comment>
<evidence type="ECO:0000256" key="5">
    <source>
        <dbReference type="SAM" id="MobiDB-lite"/>
    </source>
</evidence>
<evidence type="ECO:0000256" key="2">
    <source>
        <dbReference type="ARBA" id="ARBA00005278"/>
    </source>
</evidence>
<evidence type="ECO:0000256" key="3">
    <source>
        <dbReference type="ARBA" id="ARBA00023136"/>
    </source>
</evidence>
<keyword evidence="6" id="KW-1133">Transmembrane helix</keyword>
<dbReference type="PIRSF" id="PIRSF005690">
    <property type="entry name" value="GerBA"/>
    <property type="match status" value="1"/>
</dbReference>
<sequence>MKKRPLKKLGSYKKETQEADVQQGTNHNEQSLKKSPENKLAFLESIFKKSDDIIVQPYECPIDSIHDLHFVYCEPLVDLKYIDQYILPRFLDVHIEEEHLEEEMAELFKLESLTDASKETVVNKIFEGHLLVVMNEKHLFAVNIENILKRSPEETSNETSIRGARDGFVEDVSINISLVRRRLKSASLIVERYVVGKRSNTNMALLYIEDIIDPEIVKDVQQRISNLDIDIVESSHHIETLLSDHPLSLFPLFHYTGRPDQAIECLNQGRFMLIIDGSPTVSIAPTNLALLMKSPEDSHNLYAFVSFERVLRLIALFVTTLLPGVWIALSAYNIEQIPILLIATIGVSRFGLPVSAPLEMFIILFLFELFNEAGLRLPKAVGQTVAVLGGLIVGDAAIRAGLTSPTMLVVGAITFISGFTLSNQSLSSSISVLRFAILIVSTFLGLFGVVIGFFLTTLYLSYLTSFRMPYLSSLAPLKGREIISAFLKKPWVKHRRRTSITSPSDSTRKEK</sequence>
<feature type="transmembrane region" description="Helical" evidence="6">
    <location>
        <begin position="404"/>
        <end position="423"/>
    </location>
</feature>
<comment type="subcellular location">
    <subcellularLocation>
        <location evidence="4">Cell membrane</location>
    </subcellularLocation>
    <subcellularLocation>
        <location evidence="1">Membrane</location>
        <topology evidence="1">Multi-pass membrane protein</topology>
    </subcellularLocation>
</comment>
<dbReference type="PANTHER" id="PTHR22550">
    <property type="entry name" value="SPORE GERMINATION PROTEIN"/>
    <property type="match status" value="1"/>
</dbReference>
<organism evidence="7 8">
    <name type="scientific">Priestia iocasae</name>
    <dbReference type="NCBI Taxonomy" id="2291674"/>
    <lineage>
        <taxon>Bacteria</taxon>
        <taxon>Bacillati</taxon>
        <taxon>Bacillota</taxon>
        <taxon>Bacilli</taxon>
        <taxon>Bacillales</taxon>
        <taxon>Bacillaceae</taxon>
        <taxon>Priestia</taxon>
    </lineage>
</organism>
<evidence type="ECO:0000256" key="6">
    <source>
        <dbReference type="SAM" id="Phobius"/>
    </source>
</evidence>
<evidence type="ECO:0000313" key="7">
    <source>
        <dbReference type="EMBL" id="MBM7703427.1"/>
    </source>
</evidence>
<dbReference type="RefSeq" id="WP_205187301.1">
    <property type="nucleotide sequence ID" value="NZ_JAFBFC010000004.1"/>
</dbReference>
<dbReference type="PANTHER" id="PTHR22550:SF5">
    <property type="entry name" value="LEUCINE ZIPPER PROTEIN 4"/>
    <property type="match status" value="1"/>
</dbReference>
<dbReference type="Pfam" id="PF03323">
    <property type="entry name" value="GerA"/>
    <property type="match status" value="1"/>
</dbReference>
<keyword evidence="8" id="KW-1185">Reference proteome</keyword>
<dbReference type="EMBL" id="JAFBFC010000004">
    <property type="protein sequence ID" value="MBM7703427.1"/>
    <property type="molecule type" value="Genomic_DNA"/>
</dbReference>
<reference evidence="7 8" key="1">
    <citation type="submission" date="2021-01" db="EMBL/GenBank/DDBJ databases">
        <title>Genomic Encyclopedia of Type Strains, Phase IV (KMG-IV): sequencing the most valuable type-strain genomes for metagenomic binning, comparative biology and taxonomic classification.</title>
        <authorList>
            <person name="Goeker M."/>
        </authorList>
    </citation>
    <scope>NUCLEOTIDE SEQUENCE [LARGE SCALE GENOMIC DNA]</scope>
    <source>
        <strain evidence="7 8">DSM 104297</strain>
    </source>
</reference>
<dbReference type="Proteomes" id="UP000809829">
    <property type="component" value="Unassembled WGS sequence"/>
</dbReference>
<protein>
    <submittedName>
        <fullName evidence="7">Uncharacterized protein</fullName>
    </submittedName>
</protein>
<dbReference type="InterPro" id="IPR004995">
    <property type="entry name" value="Spore_Ger"/>
</dbReference>
<evidence type="ECO:0000313" key="8">
    <source>
        <dbReference type="Proteomes" id="UP000809829"/>
    </source>
</evidence>
<feature type="compositionally biased region" description="Polar residues" evidence="5">
    <location>
        <begin position="19"/>
        <end position="29"/>
    </location>
</feature>
<gene>
    <name evidence="7" type="ORF">JOC83_002276</name>
</gene>
<dbReference type="InterPro" id="IPR050768">
    <property type="entry name" value="UPF0353/GerABKA_families"/>
</dbReference>
<feature type="transmembrane region" description="Helical" evidence="6">
    <location>
        <begin position="310"/>
        <end position="332"/>
    </location>
</feature>
<feature type="compositionally biased region" description="Basic residues" evidence="5">
    <location>
        <begin position="1"/>
        <end position="11"/>
    </location>
</feature>
<comment type="similarity">
    <text evidence="2 4">Belongs to the GerABKA family.</text>
</comment>
<evidence type="ECO:0000256" key="1">
    <source>
        <dbReference type="ARBA" id="ARBA00004141"/>
    </source>
</evidence>